<dbReference type="InterPro" id="IPR039682">
    <property type="entry name" value="Sec8/EXOC4"/>
</dbReference>
<dbReference type="GO" id="GO:0006893">
    <property type="term" value="P:Golgi to plasma membrane transport"/>
    <property type="evidence" value="ECO:0007669"/>
    <property type="project" value="TreeGrafter"/>
</dbReference>
<dbReference type="GO" id="GO:0006612">
    <property type="term" value="P:protein targeting to membrane"/>
    <property type="evidence" value="ECO:0007669"/>
    <property type="project" value="UniProtKB-UniRule"/>
</dbReference>
<dbReference type="InterPro" id="IPR048630">
    <property type="entry name" value="Sec8_M"/>
</dbReference>
<feature type="domain" description="Exocyst complex component Sec8 N-terminal" evidence="6">
    <location>
        <begin position="45"/>
        <end position="141"/>
    </location>
</feature>
<dbReference type="GO" id="GO:0006904">
    <property type="term" value="P:vesicle docking involved in exocytosis"/>
    <property type="evidence" value="ECO:0007669"/>
    <property type="project" value="InterPro"/>
</dbReference>
<dbReference type="GO" id="GO:0032584">
    <property type="term" value="C:growth cone membrane"/>
    <property type="evidence" value="ECO:0007669"/>
    <property type="project" value="TreeGrafter"/>
</dbReference>
<gene>
    <name evidence="8" type="primary">exoc4</name>
</gene>
<reference evidence="8" key="2">
    <citation type="submission" date="2025-09" db="UniProtKB">
        <authorList>
            <consortium name="Ensembl"/>
        </authorList>
    </citation>
    <scope>IDENTIFICATION</scope>
</reference>
<dbReference type="GeneTree" id="ENSGT00390000001439"/>
<dbReference type="GO" id="GO:0090522">
    <property type="term" value="P:vesicle tethering involved in exocytosis"/>
    <property type="evidence" value="ECO:0007669"/>
    <property type="project" value="UniProtKB-UniRule"/>
</dbReference>
<evidence type="ECO:0000313" key="8">
    <source>
        <dbReference type="Ensembl" id="ENSCLMP00005024144.1"/>
    </source>
</evidence>
<keyword evidence="4 5" id="KW-0653">Protein transport</keyword>
<dbReference type="AlphaFoldDB" id="A0A8C2Z9Q7"/>
<dbReference type="Pfam" id="PF04048">
    <property type="entry name" value="Sec8_N"/>
    <property type="match status" value="1"/>
</dbReference>
<evidence type="ECO:0000256" key="4">
    <source>
        <dbReference type="ARBA" id="ARBA00022927"/>
    </source>
</evidence>
<dbReference type="Ensembl" id="ENSCLMT00005025254.1">
    <property type="protein sequence ID" value="ENSCLMP00005024144.1"/>
    <property type="gene ID" value="ENSCLMG00005011858.1"/>
</dbReference>
<dbReference type="GO" id="GO:0045202">
    <property type="term" value="C:synapse"/>
    <property type="evidence" value="ECO:0007669"/>
    <property type="project" value="TreeGrafter"/>
</dbReference>
<reference evidence="8" key="1">
    <citation type="submission" date="2025-08" db="UniProtKB">
        <authorList>
            <consortium name="Ensembl"/>
        </authorList>
    </citation>
    <scope>IDENTIFICATION</scope>
</reference>
<sequence>MAAETGRYRSAVSKNKDPSGLLISVIRTLSSSDDVQDRETEKGRLEEAFETCDRDLDELIVQHYAELTTAIRTYQSITERITSSRNKIKQVKENLLSCKMLLHCKRDELRKLWIEGIEHKHVLQLLDEIESIKQVPQRLEAYMASKHYLHATDMLVSAVESLEGPLLQVEGLGDLRLELHSKKLNIHLVLIDELHRHLYIKSTSRLGHKNKDKNAARLTTAKDSSPIPVLDVSNLSTPRKLLDSQFSTPGSSSVRDLNQADLPEVDPEENSAEFMGILIKALAKLKKIPETIKAIMERLEPELKQIVKRSTTQIADHAYQRGENLAQESQPRLLLDLLELLFDKFKAVAQAHSVVLAHLQRIAVQCTGGAYEEGIKLYEQADVSAKIQTVLQVLLMEYLDVKNSRSATEPSAQLSYASTGSEFAAFFSKKKPQRAKQSLFKFESSSHAISMSAYLREQRRELYSKSGELQGGADDNLIEGGEMKFVCKPGARNITVIFQPLLRFIQEIEMNMGPGQAKQCQLRAFLTYYINDLFLNQVRTEINKEIEAVSKAADPLKILANADTMKVLGVQRPLLQSTVVVEKSIQDLMSLMQDLSAYSNQFLEMVCDKLKEYKEICNTAYRGVVQCEEKLTISASWSKDEDISRLLQSLPNWANMALPRQTRQKREDEEDFTRAAFAKESEVLTGNLGDKLIPQNEILRDVSDLKALANLHESMEWLASRLKTFFTNLPHQNGLYQTNIDVPFVPKEQILQTLSDLSRGFQDIADRCLLVLHLEVRVHCFHYLIPLAKQGNYAIVANVESMDYDPLVVKLNKDISAIEEAMGAGLQQHKFQYIFEGLGHLISCILINGAQYFKRISESGIKKMCRNIFVLQQNLTNITMSREADLDFARQYYEMLYNTADELLNLVVDQGVRYTELEYINALSLLHRSQTGVGDLSTQNIRLQRLKEIICEQAAIKQATKDKKITTV</sequence>
<keyword evidence="9" id="KW-1185">Reference proteome</keyword>
<evidence type="ECO:0000256" key="3">
    <source>
        <dbReference type="ARBA" id="ARBA00022483"/>
    </source>
</evidence>
<evidence type="ECO:0000259" key="6">
    <source>
        <dbReference type="Pfam" id="PF04048"/>
    </source>
</evidence>
<protein>
    <recommendedName>
        <fullName evidence="5">Exocyst complex component Sec8</fullName>
    </recommendedName>
</protein>
<dbReference type="Proteomes" id="UP000694565">
    <property type="component" value="Unplaced"/>
</dbReference>
<organism evidence="8 9">
    <name type="scientific">Cyclopterus lumpus</name>
    <name type="common">Lumpsucker</name>
    <dbReference type="NCBI Taxonomy" id="8103"/>
    <lineage>
        <taxon>Eukaryota</taxon>
        <taxon>Metazoa</taxon>
        <taxon>Chordata</taxon>
        <taxon>Craniata</taxon>
        <taxon>Vertebrata</taxon>
        <taxon>Euteleostomi</taxon>
        <taxon>Actinopterygii</taxon>
        <taxon>Neopterygii</taxon>
        <taxon>Teleostei</taxon>
        <taxon>Neoteleostei</taxon>
        <taxon>Acanthomorphata</taxon>
        <taxon>Eupercaria</taxon>
        <taxon>Perciformes</taxon>
        <taxon>Cottioidei</taxon>
        <taxon>Cottales</taxon>
        <taxon>Cyclopteridae</taxon>
        <taxon>Cyclopterus</taxon>
    </lineage>
</organism>
<feature type="domain" description="Exocyst complex component Sec8 middle helical bundle" evidence="7">
    <location>
        <begin position="267"/>
        <end position="502"/>
    </location>
</feature>
<dbReference type="GO" id="GO:0007268">
    <property type="term" value="P:chemical synaptic transmission"/>
    <property type="evidence" value="ECO:0007669"/>
    <property type="project" value="TreeGrafter"/>
</dbReference>
<comment type="similarity">
    <text evidence="1 5">Belongs to the SEC8 family.</text>
</comment>
<dbReference type="GO" id="GO:0000145">
    <property type="term" value="C:exocyst"/>
    <property type="evidence" value="ECO:0007669"/>
    <property type="project" value="UniProtKB-UniRule"/>
</dbReference>
<keyword evidence="2 5" id="KW-0813">Transport</keyword>
<name>A0A8C2Z9Q7_CYCLU</name>
<comment type="function">
    <text evidence="5">Component of the exocyst complex involved in the docking of exocytic vesicles with fusion sites on the plasma membrane.</text>
</comment>
<evidence type="ECO:0000259" key="7">
    <source>
        <dbReference type="Pfam" id="PF20652"/>
    </source>
</evidence>
<proteinExistence type="inferred from homology"/>
<dbReference type="InterPro" id="IPR007191">
    <property type="entry name" value="Sec8_exocyst_N"/>
</dbReference>
<evidence type="ECO:0000256" key="2">
    <source>
        <dbReference type="ARBA" id="ARBA00022448"/>
    </source>
</evidence>
<keyword evidence="3 5" id="KW-0268">Exocytosis</keyword>
<evidence type="ECO:0000256" key="1">
    <source>
        <dbReference type="ARBA" id="ARBA00010470"/>
    </source>
</evidence>
<evidence type="ECO:0000313" key="9">
    <source>
        <dbReference type="Proteomes" id="UP000694565"/>
    </source>
</evidence>
<accession>A0A8C2Z9Q7</accession>
<dbReference type="Pfam" id="PF20652">
    <property type="entry name" value="Sec8_C"/>
    <property type="match status" value="1"/>
</dbReference>
<evidence type="ECO:0000256" key="5">
    <source>
        <dbReference type="RuleBase" id="RU367079"/>
    </source>
</evidence>
<dbReference type="GO" id="GO:0015031">
    <property type="term" value="P:protein transport"/>
    <property type="evidence" value="ECO:0007669"/>
    <property type="project" value="UniProtKB-KW"/>
</dbReference>
<dbReference type="PANTHER" id="PTHR14146:SF0">
    <property type="entry name" value="EXOCYST COMPLEX COMPONENT 4"/>
    <property type="match status" value="1"/>
</dbReference>
<dbReference type="PANTHER" id="PTHR14146">
    <property type="entry name" value="EXOCYST COMPLEX COMPONENT 4"/>
    <property type="match status" value="1"/>
</dbReference>